<dbReference type="InterPro" id="IPR018870">
    <property type="entry name" value="Tti2"/>
</dbReference>
<dbReference type="SUPFAM" id="SSF48371">
    <property type="entry name" value="ARM repeat"/>
    <property type="match status" value="1"/>
</dbReference>
<evidence type="ECO:0008006" key="4">
    <source>
        <dbReference type="Google" id="ProtNLM"/>
    </source>
</evidence>
<comment type="caution">
    <text evidence="2">The sequence shown here is derived from an EMBL/GenBank/DDBJ whole genome shotgun (WGS) entry which is preliminary data.</text>
</comment>
<name>A0ABR3I039_LOXSC</name>
<evidence type="ECO:0000313" key="2">
    <source>
        <dbReference type="EMBL" id="KAL0882191.1"/>
    </source>
</evidence>
<reference evidence="2 3" key="1">
    <citation type="submission" date="2024-06" db="EMBL/GenBank/DDBJ databases">
        <title>A chromosome-level genome assembly of beet webworm, Loxostege sticticalis.</title>
        <authorList>
            <person name="Zhang Y."/>
        </authorList>
    </citation>
    <scope>NUCLEOTIDE SEQUENCE [LARGE SCALE GENOMIC DNA]</scope>
    <source>
        <strain evidence="2">AQ026</strain>
        <tissue evidence="2">Whole body</tissue>
    </source>
</reference>
<evidence type="ECO:0000313" key="3">
    <source>
        <dbReference type="Proteomes" id="UP001549920"/>
    </source>
</evidence>
<dbReference type="PANTHER" id="PTHR32226:SF2">
    <property type="entry name" value="TELO2-INTERACTING PROTEIN 2"/>
    <property type="match status" value="1"/>
</dbReference>
<dbReference type="PANTHER" id="PTHR32226">
    <property type="entry name" value="TELO2-INTERACTING PROTEIN 2"/>
    <property type="match status" value="1"/>
</dbReference>
<dbReference type="Gene3D" id="1.25.10.10">
    <property type="entry name" value="Leucine-rich Repeat Variant"/>
    <property type="match status" value="1"/>
</dbReference>
<dbReference type="InterPro" id="IPR011989">
    <property type="entry name" value="ARM-like"/>
</dbReference>
<evidence type="ECO:0000256" key="1">
    <source>
        <dbReference type="ARBA" id="ARBA00034736"/>
    </source>
</evidence>
<dbReference type="InterPro" id="IPR016024">
    <property type="entry name" value="ARM-type_fold"/>
</dbReference>
<comment type="similarity">
    <text evidence="1">Belongs to the TTI2 family.</text>
</comment>
<proteinExistence type="inferred from homology"/>
<organism evidence="2 3">
    <name type="scientific">Loxostege sticticalis</name>
    <name type="common">Beet webworm moth</name>
    <dbReference type="NCBI Taxonomy" id="481309"/>
    <lineage>
        <taxon>Eukaryota</taxon>
        <taxon>Metazoa</taxon>
        <taxon>Ecdysozoa</taxon>
        <taxon>Arthropoda</taxon>
        <taxon>Hexapoda</taxon>
        <taxon>Insecta</taxon>
        <taxon>Pterygota</taxon>
        <taxon>Neoptera</taxon>
        <taxon>Endopterygota</taxon>
        <taxon>Lepidoptera</taxon>
        <taxon>Glossata</taxon>
        <taxon>Ditrysia</taxon>
        <taxon>Pyraloidea</taxon>
        <taxon>Crambidae</taxon>
        <taxon>Pyraustinae</taxon>
        <taxon>Loxostege</taxon>
    </lineage>
</organism>
<protein>
    <recommendedName>
        <fullName evidence="4">TELO2-interacting protein 2</fullName>
    </recommendedName>
</protein>
<dbReference type="Proteomes" id="UP001549920">
    <property type="component" value="Unassembled WGS sequence"/>
</dbReference>
<sequence>MGSVSKVLELLESCYVPKLSRNLEESESHPEFQKWDLKLSEHFPGVLNLITDLSVNGESSQASVLSSILVLYSQLVSRGPWNTKQCDECAKKLDCEMELLYETTCTNLLKTNKVKNTQEIFDKSIEILHQKLSPDEFKKYPGLIEAYCLIIKDVKDYHVVLNPVSVLPVSLLLIEDYVIENKLKGLKTCSSLMKCLSTEHFKEGNYYEVIYRVLKKTILERDLEVTKLVLECLFDLLQILPSQAKVSTVDDSLSVILEQMYTETNLYRKKAFFGFINKIIHIHGIHCVKRTMFLTVICDNLDICSNSAVKEILLTEVLECLENWIRYCWCVWKLAPNKKLMSALIKILYVSCKEDDVAAKIQNIFLTLCKLCTEDEQKEIYNNIEKSALDVKNLNEMFAERLGNIKDSLV</sequence>
<accession>A0ABR3I039</accession>
<dbReference type="EMBL" id="JBEUOH010000010">
    <property type="protein sequence ID" value="KAL0882191.1"/>
    <property type="molecule type" value="Genomic_DNA"/>
</dbReference>
<keyword evidence="3" id="KW-1185">Reference proteome</keyword>
<gene>
    <name evidence="2" type="ORF">ABMA27_000735</name>
</gene>